<gene>
    <name evidence="1" type="ORF">SAMN04488111_0621</name>
</gene>
<accession>A0A238VKF1</accession>
<evidence type="ECO:0000313" key="2">
    <source>
        <dbReference type="Proteomes" id="UP000198412"/>
    </source>
</evidence>
<organism evidence="1 2">
    <name type="scientific">Lutibacter flavus</name>
    <dbReference type="NCBI Taxonomy" id="691689"/>
    <lineage>
        <taxon>Bacteria</taxon>
        <taxon>Pseudomonadati</taxon>
        <taxon>Bacteroidota</taxon>
        <taxon>Flavobacteriia</taxon>
        <taxon>Flavobacteriales</taxon>
        <taxon>Flavobacteriaceae</taxon>
        <taxon>Lutibacter</taxon>
    </lineage>
</organism>
<keyword evidence="2" id="KW-1185">Reference proteome</keyword>
<dbReference type="RefSeq" id="WP_217898394.1">
    <property type="nucleotide sequence ID" value="NZ_FZNX01000001.1"/>
</dbReference>
<sequence>MILLFSLFGLFGQNKKKSEINLKNFELKSGQIWKYNTRKGEEKSRIIILRVEKYDKGEIVVHIAVKGLKIENSQKESGISEEIGHLPFSNESIIKSLTELESSNNDLPDYLDGYNEWKKAFDSGKGGMFTISINEAVDFVEQSMNQ</sequence>
<name>A0A238VKF1_9FLAO</name>
<dbReference type="AlphaFoldDB" id="A0A238VKF1"/>
<dbReference type="Proteomes" id="UP000198412">
    <property type="component" value="Unassembled WGS sequence"/>
</dbReference>
<proteinExistence type="predicted"/>
<dbReference type="EMBL" id="FZNX01000001">
    <property type="protein sequence ID" value="SNR34654.1"/>
    <property type="molecule type" value="Genomic_DNA"/>
</dbReference>
<reference evidence="2" key="1">
    <citation type="submission" date="2017-06" db="EMBL/GenBank/DDBJ databases">
        <authorList>
            <person name="Varghese N."/>
            <person name="Submissions S."/>
        </authorList>
    </citation>
    <scope>NUCLEOTIDE SEQUENCE [LARGE SCALE GENOMIC DNA]</scope>
    <source>
        <strain evidence="2">DSM 27993</strain>
    </source>
</reference>
<protein>
    <submittedName>
        <fullName evidence="1">Uncharacterized protein</fullName>
    </submittedName>
</protein>
<evidence type="ECO:0000313" key="1">
    <source>
        <dbReference type="EMBL" id="SNR34654.1"/>
    </source>
</evidence>